<evidence type="ECO:0000256" key="1">
    <source>
        <dbReference type="SAM" id="MobiDB-lite"/>
    </source>
</evidence>
<sequence>METHSTFQSDNCTCNIFPNSDNPLAAPPQYPHSQIDHSCSFESPPATATASNPTSPQAHHMQTHSHHRISTDSVHNQAQQFLRNNMSRSSSESETRCLELLRAVKNR</sequence>
<evidence type="ECO:0000313" key="2">
    <source>
        <dbReference type="EMBL" id="KAG0561050.1"/>
    </source>
</evidence>
<feature type="compositionally biased region" description="Polar residues" evidence="1">
    <location>
        <begin position="36"/>
        <end position="57"/>
    </location>
</feature>
<proteinExistence type="predicted"/>
<protein>
    <submittedName>
        <fullName evidence="2">Uncharacterized protein</fullName>
    </submittedName>
</protein>
<accession>A0A8T0GPV6</accession>
<dbReference type="EMBL" id="CM026430">
    <property type="protein sequence ID" value="KAG0561050.1"/>
    <property type="molecule type" value="Genomic_DNA"/>
</dbReference>
<evidence type="ECO:0000313" key="3">
    <source>
        <dbReference type="Proteomes" id="UP000822688"/>
    </source>
</evidence>
<organism evidence="2 3">
    <name type="scientific">Ceratodon purpureus</name>
    <name type="common">Fire moss</name>
    <name type="synonym">Dicranum purpureum</name>
    <dbReference type="NCBI Taxonomy" id="3225"/>
    <lineage>
        <taxon>Eukaryota</taxon>
        <taxon>Viridiplantae</taxon>
        <taxon>Streptophyta</taxon>
        <taxon>Embryophyta</taxon>
        <taxon>Bryophyta</taxon>
        <taxon>Bryophytina</taxon>
        <taxon>Bryopsida</taxon>
        <taxon>Dicranidae</taxon>
        <taxon>Pseudoditrichales</taxon>
        <taxon>Ditrichaceae</taxon>
        <taxon>Ceratodon</taxon>
    </lineage>
</organism>
<comment type="caution">
    <text evidence="2">The sequence shown here is derived from an EMBL/GenBank/DDBJ whole genome shotgun (WGS) entry which is preliminary data.</text>
</comment>
<feature type="region of interest" description="Disordered" evidence="1">
    <location>
        <begin position="18"/>
        <end position="107"/>
    </location>
</feature>
<name>A0A8T0GPV6_CERPU</name>
<gene>
    <name evidence="2" type="ORF">KC19_9G033200</name>
</gene>
<feature type="compositionally biased region" description="Polar residues" evidence="1">
    <location>
        <begin position="71"/>
        <end position="86"/>
    </location>
</feature>
<dbReference type="AlphaFoldDB" id="A0A8T0GPV6"/>
<reference evidence="2" key="1">
    <citation type="submission" date="2020-06" db="EMBL/GenBank/DDBJ databases">
        <title>WGS assembly of Ceratodon purpureus strain R40.</title>
        <authorList>
            <person name="Carey S.B."/>
            <person name="Jenkins J."/>
            <person name="Shu S."/>
            <person name="Lovell J.T."/>
            <person name="Sreedasyam A."/>
            <person name="Maumus F."/>
            <person name="Tiley G.P."/>
            <person name="Fernandez-Pozo N."/>
            <person name="Barry K."/>
            <person name="Chen C."/>
            <person name="Wang M."/>
            <person name="Lipzen A."/>
            <person name="Daum C."/>
            <person name="Saski C.A."/>
            <person name="Payton A.C."/>
            <person name="Mcbreen J.C."/>
            <person name="Conrad R.E."/>
            <person name="Kollar L.M."/>
            <person name="Olsson S."/>
            <person name="Huttunen S."/>
            <person name="Landis J.B."/>
            <person name="Wickett N.J."/>
            <person name="Johnson M.G."/>
            <person name="Rensing S.A."/>
            <person name="Grimwood J."/>
            <person name="Schmutz J."/>
            <person name="Mcdaniel S.F."/>
        </authorList>
    </citation>
    <scope>NUCLEOTIDE SEQUENCE</scope>
    <source>
        <strain evidence="2">R40</strain>
    </source>
</reference>
<keyword evidence="3" id="KW-1185">Reference proteome</keyword>
<dbReference type="Proteomes" id="UP000822688">
    <property type="component" value="Chromosome 9"/>
</dbReference>